<dbReference type="PANTHER" id="PTHR43065:SF10">
    <property type="entry name" value="PEROXIDE STRESS-ACTIVATED HISTIDINE KINASE MAK3"/>
    <property type="match status" value="1"/>
</dbReference>
<dbReference type="PRINTS" id="PR00344">
    <property type="entry name" value="BCTRLSENSOR"/>
</dbReference>
<feature type="transmembrane region" description="Helical" evidence="14">
    <location>
        <begin position="335"/>
        <end position="355"/>
    </location>
</feature>
<keyword evidence="5" id="KW-0597">Phosphoprotein</keyword>
<keyword evidence="8" id="KW-0547">Nucleotide-binding</keyword>
<evidence type="ECO:0000256" key="11">
    <source>
        <dbReference type="ARBA" id="ARBA00022989"/>
    </source>
</evidence>
<dbReference type="InterPro" id="IPR013767">
    <property type="entry name" value="PAS_fold"/>
</dbReference>
<feature type="transmembrane region" description="Helical" evidence="14">
    <location>
        <begin position="112"/>
        <end position="134"/>
    </location>
</feature>
<evidence type="ECO:0000259" key="15">
    <source>
        <dbReference type="PROSITE" id="PS50109"/>
    </source>
</evidence>
<sequence length="983" mass="108901">MSLELSQIATLSILYLSLLFCAAWLTDKGWIPRSITRHPLVYVLSLGVYTSAWAFYGAVGIAHEYGFVFLAYYLGICGAFLLAPVLLSPLLRITREYQLSSLADLFAFRFRSSMAGTLTTVIMLFALLPLVAMQIQAVADSIHILSNEGSQEELAFSFCVIIILFTMAFGTRRISSHEKHHGLVVSIAIESAVKLIAMLVVGGMILFQVFDGPKDLQNWLITNQAPLETLRLSLDDGPWRTMLLIFFAAAIVMPDMFHMAFTENQKPRNLGTASWAFPLYLLLMSLPIPLLLWGGVKLQTATSPEYFVLGIGLDIGAPWLSLLTYLGAMSAASGLIIVTTLALSAMVVNHLILPVFQPDTNINIYRWLSWTKRILIAAMIFASYGFYRMLSSDHSLAPLVIVAFVACLQFLPGVLSTIYWPHANRYGFCAGLIAGSSIWFVTMFLPLVLGTEVLAFFTDSIFFLQADWHWSALISLTANIAALLAVSLATELSSEEKHAAEVCSIQSLGRPSRQSLKAQSPREFQEHLTGPLGAYTAQREVSQALYDLGMSLDENRPYALRRLRDRIEANLSGLMGPSVARDIINRYLPYEDESSGVADINFVENQIEDYQHRLTGLALELDNLRRYHRQTLQHLPMAICSLGEDGEVMMWNQAMEEVTGIPGSTTVGSYLGSLQAPWNTMLSHFEDNKVRSREKQQIKIDGQQRWFNLHKASIEGDGTVIMLEDQTEPQMLEQKLIHSERLASIGQLAAGVAHEIGNPVTGVDCLAQELRDYSQSQDAREIADQILEQTKRIGKILHSLVSFAHTGQASEQMTVESVSLYRCTDEAIALLSLHQDTRGIRYINNCHMDYLVSGDIQKLTQVLINLLSNARDASPNNAVVTVNTIPWEHSITLEVTDQGSGISEENQKRLFEPFFTTKGAGKGTGLGLALVYSIIEEHFGTISVRSPVNEGDQGGTCISISLPRHMAELKSSTRRETEGNLVG</sequence>
<evidence type="ECO:0000256" key="1">
    <source>
        <dbReference type="ARBA" id="ARBA00000085"/>
    </source>
</evidence>
<evidence type="ECO:0000256" key="2">
    <source>
        <dbReference type="ARBA" id="ARBA00004141"/>
    </source>
</evidence>
<feature type="transmembrane region" description="Helical" evidence="14">
    <location>
        <begin position="154"/>
        <end position="171"/>
    </location>
</feature>
<evidence type="ECO:0000256" key="10">
    <source>
        <dbReference type="ARBA" id="ARBA00022840"/>
    </source>
</evidence>
<dbReference type="InterPro" id="IPR000014">
    <property type="entry name" value="PAS"/>
</dbReference>
<dbReference type="Pfam" id="PF00989">
    <property type="entry name" value="PAS"/>
    <property type="match status" value="1"/>
</dbReference>
<dbReference type="SMART" id="SM00388">
    <property type="entry name" value="HisKA"/>
    <property type="match status" value="1"/>
</dbReference>
<proteinExistence type="inferred from homology"/>
<keyword evidence="7 14" id="KW-0812">Transmembrane</keyword>
<dbReference type="InterPro" id="IPR035965">
    <property type="entry name" value="PAS-like_dom_sf"/>
</dbReference>
<evidence type="ECO:0000256" key="14">
    <source>
        <dbReference type="SAM" id="Phobius"/>
    </source>
</evidence>
<evidence type="ECO:0000256" key="7">
    <source>
        <dbReference type="ARBA" id="ARBA00022692"/>
    </source>
</evidence>
<evidence type="ECO:0000259" key="16">
    <source>
        <dbReference type="PROSITE" id="PS50112"/>
    </source>
</evidence>
<dbReference type="SUPFAM" id="SSF55874">
    <property type="entry name" value="ATPase domain of HSP90 chaperone/DNA topoisomerase II/histidine kinase"/>
    <property type="match status" value="1"/>
</dbReference>
<evidence type="ECO:0000256" key="3">
    <source>
        <dbReference type="ARBA" id="ARBA00006434"/>
    </source>
</evidence>
<evidence type="ECO:0000256" key="13">
    <source>
        <dbReference type="ARBA" id="ARBA00023136"/>
    </source>
</evidence>
<feature type="transmembrane region" description="Helical" evidence="14">
    <location>
        <begin position="39"/>
        <end position="59"/>
    </location>
</feature>
<feature type="transmembrane region" description="Helical" evidence="14">
    <location>
        <begin position="432"/>
        <end position="458"/>
    </location>
</feature>
<organism evidence="17 18">
    <name type="scientific">Parendozoicomonas callyspongiae</name>
    <dbReference type="NCBI Taxonomy" id="2942213"/>
    <lineage>
        <taxon>Bacteria</taxon>
        <taxon>Pseudomonadati</taxon>
        <taxon>Pseudomonadota</taxon>
        <taxon>Gammaproteobacteria</taxon>
        <taxon>Oceanospirillales</taxon>
        <taxon>Endozoicomonadaceae</taxon>
        <taxon>Parendozoicomonas</taxon>
    </lineage>
</organism>
<comment type="similarity">
    <text evidence="3">Belongs to the sodium:solute symporter (SSF) (TC 2.A.21) family.</text>
</comment>
<dbReference type="InterPro" id="IPR001734">
    <property type="entry name" value="Na/solute_symporter"/>
</dbReference>
<evidence type="ECO:0000256" key="8">
    <source>
        <dbReference type="ARBA" id="ARBA00022741"/>
    </source>
</evidence>
<protein>
    <recommendedName>
        <fullName evidence="4">histidine kinase</fullName>
        <ecNumber evidence="4">2.7.13.3</ecNumber>
    </recommendedName>
</protein>
<keyword evidence="10 17" id="KW-0067">ATP-binding</keyword>
<dbReference type="InterPro" id="IPR038377">
    <property type="entry name" value="Na/Glc_symporter_sf"/>
</dbReference>
<evidence type="ECO:0000256" key="6">
    <source>
        <dbReference type="ARBA" id="ARBA00022679"/>
    </source>
</evidence>
<dbReference type="CDD" id="cd00082">
    <property type="entry name" value="HisKA"/>
    <property type="match status" value="1"/>
</dbReference>
<keyword evidence="18" id="KW-1185">Reference proteome</keyword>
<evidence type="ECO:0000256" key="5">
    <source>
        <dbReference type="ARBA" id="ARBA00022553"/>
    </source>
</evidence>
<feature type="transmembrane region" description="Helical" evidence="14">
    <location>
        <begin position="241"/>
        <end position="261"/>
    </location>
</feature>
<feature type="domain" description="PAS" evidence="16">
    <location>
        <begin position="624"/>
        <end position="668"/>
    </location>
</feature>
<feature type="transmembrane region" description="Helical" evidence="14">
    <location>
        <begin position="273"/>
        <end position="294"/>
    </location>
</feature>
<dbReference type="SUPFAM" id="SSF55785">
    <property type="entry name" value="PYP-like sensor domain (PAS domain)"/>
    <property type="match status" value="1"/>
</dbReference>
<keyword evidence="9" id="KW-0418">Kinase</keyword>
<dbReference type="Gene3D" id="1.20.1730.10">
    <property type="entry name" value="Sodium/glucose cotransporter"/>
    <property type="match status" value="1"/>
</dbReference>
<dbReference type="InterPro" id="IPR003661">
    <property type="entry name" value="HisK_dim/P_dom"/>
</dbReference>
<keyword evidence="13 14" id="KW-0472">Membrane</keyword>
<dbReference type="SUPFAM" id="SSF47384">
    <property type="entry name" value="Homodimeric domain of signal transducing histidine kinase"/>
    <property type="match status" value="1"/>
</dbReference>
<dbReference type="Gene3D" id="1.10.287.130">
    <property type="match status" value="1"/>
</dbReference>
<dbReference type="PROSITE" id="PS50112">
    <property type="entry name" value="PAS"/>
    <property type="match status" value="1"/>
</dbReference>
<evidence type="ECO:0000313" key="18">
    <source>
        <dbReference type="Proteomes" id="UP001203338"/>
    </source>
</evidence>
<feature type="transmembrane region" description="Helical" evidence="14">
    <location>
        <begin position="306"/>
        <end position="328"/>
    </location>
</feature>
<comment type="catalytic activity">
    <reaction evidence="1">
        <text>ATP + protein L-histidine = ADP + protein N-phospho-L-histidine.</text>
        <dbReference type="EC" id="2.7.13.3"/>
    </reaction>
</comment>
<dbReference type="InterPro" id="IPR036890">
    <property type="entry name" value="HATPase_C_sf"/>
</dbReference>
<evidence type="ECO:0000313" key="17">
    <source>
        <dbReference type="EMBL" id="MCL6271770.1"/>
    </source>
</evidence>
<feature type="transmembrane region" description="Helical" evidence="14">
    <location>
        <begin position="183"/>
        <end position="210"/>
    </location>
</feature>
<dbReference type="Gene3D" id="3.30.450.20">
    <property type="entry name" value="PAS domain"/>
    <property type="match status" value="1"/>
</dbReference>
<dbReference type="Gene3D" id="3.30.565.10">
    <property type="entry name" value="Histidine kinase-like ATPase, C-terminal domain"/>
    <property type="match status" value="1"/>
</dbReference>
<dbReference type="GO" id="GO:0005524">
    <property type="term" value="F:ATP binding"/>
    <property type="evidence" value="ECO:0007669"/>
    <property type="project" value="UniProtKB-KW"/>
</dbReference>
<dbReference type="EMBL" id="JAMFLX010000032">
    <property type="protein sequence ID" value="MCL6271770.1"/>
    <property type="molecule type" value="Genomic_DNA"/>
</dbReference>
<dbReference type="InterPro" id="IPR005467">
    <property type="entry name" value="His_kinase_dom"/>
</dbReference>
<reference evidence="17 18" key="1">
    <citation type="submission" date="2022-05" db="EMBL/GenBank/DDBJ databases">
        <authorList>
            <person name="Park J.-S."/>
        </authorList>
    </citation>
    <scope>NUCLEOTIDE SEQUENCE [LARGE SCALE GENOMIC DNA]</scope>
    <source>
        <strain evidence="17 18">2012CJ34-2</strain>
    </source>
</reference>
<feature type="transmembrane region" description="Helical" evidence="14">
    <location>
        <begin position="470"/>
        <end position="489"/>
    </location>
</feature>
<dbReference type="InterPro" id="IPR004358">
    <property type="entry name" value="Sig_transdc_His_kin-like_C"/>
</dbReference>
<evidence type="ECO:0000256" key="4">
    <source>
        <dbReference type="ARBA" id="ARBA00012438"/>
    </source>
</evidence>
<keyword evidence="11 14" id="KW-1133">Transmembrane helix</keyword>
<comment type="caution">
    <text evidence="17">The sequence shown here is derived from an EMBL/GenBank/DDBJ whole genome shotgun (WGS) entry which is preliminary data.</text>
</comment>
<dbReference type="CDD" id="cd10322">
    <property type="entry name" value="SLC5sbd"/>
    <property type="match status" value="1"/>
</dbReference>
<gene>
    <name evidence="17" type="ORF">M3P05_17765</name>
</gene>
<evidence type="ECO:0000256" key="12">
    <source>
        <dbReference type="ARBA" id="ARBA00023012"/>
    </source>
</evidence>
<dbReference type="EC" id="2.7.13.3" evidence="4"/>
<feature type="domain" description="Histidine kinase" evidence="15">
    <location>
        <begin position="751"/>
        <end position="966"/>
    </location>
</feature>
<feature type="transmembrane region" description="Helical" evidence="14">
    <location>
        <begin position="367"/>
        <end position="387"/>
    </location>
</feature>
<dbReference type="PROSITE" id="PS50283">
    <property type="entry name" value="NA_SOLUT_SYMP_3"/>
    <property type="match status" value="1"/>
</dbReference>
<accession>A0ABT0PK62</accession>
<dbReference type="Pfam" id="PF00512">
    <property type="entry name" value="HisKA"/>
    <property type="match status" value="1"/>
</dbReference>
<evidence type="ECO:0000256" key="9">
    <source>
        <dbReference type="ARBA" id="ARBA00022777"/>
    </source>
</evidence>
<feature type="transmembrane region" description="Helical" evidence="14">
    <location>
        <begin position="399"/>
        <end position="420"/>
    </location>
</feature>
<name>A0ABT0PK62_9GAMM</name>
<dbReference type="SMART" id="SM00387">
    <property type="entry name" value="HATPase_c"/>
    <property type="match status" value="1"/>
</dbReference>
<dbReference type="PANTHER" id="PTHR43065">
    <property type="entry name" value="SENSOR HISTIDINE KINASE"/>
    <property type="match status" value="1"/>
</dbReference>
<keyword evidence="12" id="KW-0902">Two-component regulatory system</keyword>
<dbReference type="PROSITE" id="PS50109">
    <property type="entry name" value="HIS_KIN"/>
    <property type="match status" value="1"/>
</dbReference>
<dbReference type="NCBIfam" id="TIGR00229">
    <property type="entry name" value="sensory_box"/>
    <property type="match status" value="1"/>
</dbReference>
<dbReference type="InterPro" id="IPR003594">
    <property type="entry name" value="HATPase_dom"/>
</dbReference>
<comment type="subcellular location">
    <subcellularLocation>
        <location evidence="2">Membrane</location>
        <topology evidence="2">Multi-pass membrane protein</topology>
    </subcellularLocation>
</comment>
<dbReference type="RefSeq" id="WP_249701415.1">
    <property type="nucleotide sequence ID" value="NZ_JAMFLX010000032.1"/>
</dbReference>
<dbReference type="InterPro" id="IPR036097">
    <property type="entry name" value="HisK_dim/P_sf"/>
</dbReference>
<dbReference type="Proteomes" id="UP001203338">
    <property type="component" value="Unassembled WGS sequence"/>
</dbReference>
<feature type="transmembrane region" description="Helical" evidence="14">
    <location>
        <begin position="6"/>
        <end position="27"/>
    </location>
</feature>
<feature type="transmembrane region" description="Helical" evidence="14">
    <location>
        <begin position="65"/>
        <end position="91"/>
    </location>
</feature>
<keyword evidence="6" id="KW-0808">Transferase</keyword>
<dbReference type="Pfam" id="PF02518">
    <property type="entry name" value="HATPase_c"/>
    <property type="match status" value="1"/>
</dbReference>